<dbReference type="EMBL" id="CP045700">
    <property type="protein sequence ID" value="QGA66338.1"/>
    <property type="molecule type" value="Genomic_DNA"/>
</dbReference>
<sequence>MNQALTALCFSLQPTSVAENATEQGIWLPMIPAGTFAGVDSRSWTNNNPEQVIARFTQKRPFDIEHSTHIKAPKGEPAPAYGWITKAENRNGEIWGFIEWNDDGAQLIDEKKYAFYSPSFTYDKSGQVLALVSAALTNDPNLDVPALNQRMENANMPLPKIVLDALGLAEDATPEQAEVAINSLKQEKDVALNRAQTVDLNKFVPKETYEIALNSVSKAEAQLAAIHDKELEALVDDAIEAGKVAPANKDMYLSLCRAEGGVDQFKSFVEAAPVVVDSKEKKKPAVATNSKLDDVELAMCRKMGVSEEEYLAAKAETNKGAK</sequence>
<keyword evidence="3" id="KW-1185">Reference proteome</keyword>
<reference evidence="2 3" key="1">
    <citation type="submission" date="2019-10" db="EMBL/GenBank/DDBJ databases">
        <title>Vibrio sp. nov., isolated from Coralline algae surface.</title>
        <authorList>
            <person name="Geng Y."/>
            <person name="Zhang X."/>
        </authorList>
    </citation>
    <scope>NUCLEOTIDE SEQUENCE [LARGE SCALE GENOMIC DNA]</scope>
    <source>
        <strain evidence="2 3">SM1977</strain>
    </source>
</reference>
<dbReference type="PIRSF" id="PIRSF016624">
    <property type="entry name" value="Mu_prophg_I"/>
    <property type="match status" value="1"/>
</dbReference>
<protein>
    <submittedName>
        <fullName evidence="2">Peptidase</fullName>
    </submittedName>
</protein>
<evidence type="ECO:0000313" key="3">
    <source>
        <dbReference type="Proteomes" id="UP000348942"/>
    </source>
</evidence>
<evidence type="ECO:0000313" key="1">
    <source>
        <dbReference type="EMBL" id="QGA66338.1"/>
    </source>
</evidence>
<dbReference type="InterPro" id="IPR012106">
    <property type="entry name" value="Phage_Mu_Gp1"/>
</dbReference>
<dbReference type="RefSeq" id="WP_153448472.1">
    <property type="nucleotide sequence ID" value="NZ_CP045700.1"/>
</dbReference>
<gene>
    <name evidence="1" type="ORF">GFB47_12970</name>
    <name evidence="2" type="ORF">GFB47_15215</name>
</gene>
<name>A0A5Q0TJ03_9VIBR</name>
<accession>A0A5Q0TJ03</accession>
<proteinExistence type="predicted"/>
<dbReference type="Pfam" id="PF10123">
    <property type="entry name" value="Mu-like_Pro"/>
    <property type="match status" value="1"/>
</dbReference>
<organism evidence="2 3">
    <name type="scientific">Vibrio algicola</name>
    <dbReference type="NCBI Taxonomy" id="2662262"/>
    <lineage>
        <taxon>Bacteria</taxon>
        <taxon>Pseudomonadati</taxon>
        <taxon>Pseudomonadota</taxon>
        <taxon>Gammaproteobacteria</taxon>
        <taxon>Vibrionales</taxon>
        <taxon>Vibrionaceae</taxon>
        <taxon>Vibrio</taxon>
    </lineage>
</organism>
<dbReference type="Proteomes" id="UP000348942">
    <property type="component" value="Chromosome 2"/>
</dbReference>
<dbReference type="AlphaFoldDB" id="A0A5Q0TJ03"/>
<evidence type="ECO:0000313" key="2">
    <source>
        <dbReference type="EMBL" id="QGA66741.1"/>
    </source>
</evidence>
<dbReference type="EMBL" id="CP045700">
    <property type="protein sequence ID" value="QGA66741.1"/>
    <property type="molecule type" value="Genomic_DNA"/>
</dbReference>